<proteinExistence type="predicted"/>
<keyword evidence="6" id="KW-0411">Iron-sulfur</keyword>
<evidence type="ECO:0000313" key="9">
    <source>
        <dbReference type="Proteomes" id="UP001199296"/>
    </source>
</evidence>
<dbReference type="AlphaFoldDB" id="A0AAW4WZ81"/>
<dbReference type="Proteomes" id="UP001199296">
    <property type="component" value="Unassembled WGS sequence"/>
</dbReference>
<sequence>MAYQHIYGPVNSRRLGKSLGVDLLGAKICSFNCVYCERGRTDQLTVERKEYVPTEELTAELSSFLADRPELNYISFSGCGEPLLHKQFGQISAYLQENFPQYKQALLTNSSLITAEILTELKNLDLIVPSLDAVSESTFKKINRPYKNIKIEQIIENLAKAKQELAAEMWLEIFLLPGINDHQEELELFKKAVKTIKPDKIQLNSLARPGAEKWLEKMSRSRLEEIADFLGAKVEIVADY</sequence>
<comment type="caution">
    <text evidence="8">The sequence shown here is derived from an EMBL/GenBank/DDBJ whole genome shotgun (WGS) entry which is preliminary data.</text>
</comment>
<evidence type="ECO:0000256" key="1">
    <source>
        <dbReference type="ARBA" id="ARBA00001966"/>
    </source>
</evidence>
<dbReference type="SUPFAM" id="SSF102114">
    <property type="entry name" value="Radical SAM enzymes"/>
    <property type="match status" value="1"/>
</dbReference>
<dbReference type="InterPro" id="IPR040084">
    <property type="entry name" value="GTPase_Obg"/>
</dbReference>
<organism evidence="8 9">
    <name type="scientific">Halanaerobium polyolivorans</name>
    <dbReference type="NCBI Taxonomy" id="2886943"/>
    <lineage>
        <taxon>Bacteria</taxon>
        <taxon>Bacillati</taxon>
        <taxon>Bacillota</taxon>
        <taxon>Clostridia</taxon>
        <taxon>Halanaerobiales</taxon>
        <taxon>Halanaerobiaceae</taxon>
        <taxon>Halanaerobium</taxon>
    </lineage>
</organism>
<dbReference type="PANTHER" id="PTHR43787">
    <property type="entry name" value="FEMO COFACTOR BIOSYNTHESIS PROTEIN NIFB-RELATED"/>
    <property type="match status" value="1"/>
</dbReference>
<dbReference type="PANTHER" id="PTHR43787:SF11">
    <property type="entry name" value="UPF0026 PROTEIN SLR1464"/>
    <property type="match status" value="1"/>
</dbReference>
<protein>
    <submittedName>
        <fullName evidence="8">Radical SAM protein</fullName>
    </submittedName>
</protein>
<dbReference type="InterPro" id="IPR006638">
    <property type="entry name" value="Elp3/MiaA/NifB-like_rSAM"/>
</dbReference>
<dbReference type="Gene3D" id="3.20.20.70">
    <property type="entry name" value="Aldolase class I"/>
    <property type="match status" value="1"/>
</dbReference>
<dbReference type="InterPro" id="IPR007197">
    <property type="entry name" value="rSAM"/>
</dbReference>
<dbReference type="GO" id="GO:0046872">
    <property type="term" value="F:metal ion binding"/>
    <property type="evidence" value="ECO:0007669"/>
    <property type="project" value="UniProtKB-KW"/>
</dbReference>
<dbReference type="InterPro" id="IPR058240">
    <property type="entry name" value="rSAM_sf"/>
</dbReference>
<dbReference type="PROSITE" id="PS51918">
    <property type="entry name" value="RADICAL_SAM"/>
    <property type="match status" value="1"/>
</dbReference>
<keyword evidence="4" id="KW-0479">Metal-binding</keyword>
<keyword evidence="9" id="KW-1185">Reference proteome</keyword>
<keyword evidence="3" id="KW-0949">S-adenosyl-L-methionine</keyword>
<dbReference type="SFLD" id="SFLDS00029">
    <property type="entry name" value="Radical_SAM"/>
    <property type="match status" value="1"/>
</dbReference>
<gene>
    <name evidence="8" type="ORF">LJ207_04015</name>
</gene>
<keyword evidence="2" id="KW-0004">4Fe-4S</keyword>
<evidence type="ECO:0000256" key="6">
    <source>
        <dbReference type="ARBA" id="ARBA00023014"/>
    </source>
</evidence>
<dbReference type="SMART" id="SM00729">
    <property type="entry name" value="Elp3"/>
    <property type="match status" value="1"/>
</dbReference>
<evidence type="ECO:0000259" key="7">
    <source>
        <dbReference type="PROSITE" id="PS51918"/>
    </source>
</evidence>
<feature type="domain" description="Radical SAM core" evidence="7">
    <location>
        <begin position="15"/>
        <end position="240"/>
    </location>
</feature>
<dbReference type="GO" id="GO:0003824">
    <property type="term" value="F:catalytic activity"/>
    <property type="evidence" value="ECO:0007669"/>
    <property type="project" value="InterPro"/>
</dbReference>
<evidence type="ECO:0000256" key="4">
    <source>
        <dbReference type="ARBA" id="ARBA00022723"/>
    </source>
</evidence>
<comment type="cofactor">
    <cofactor evidence="1">
        <name>[4Fe-4S] cluster</name>
        <dbReference type="ChEBI" id="CHEBI:49883"/>
    </cofactor>
</comment>
<reference evidence="8 9" key="1">
    <citation type="submission" date="2021-10" db="EMBL/GenBank/DDBJ databases">
        <authorList>
            <person name="Grouzdev D.S."/>
            <person name="Pantiukh K.S."/>
            <person name="Krutkina M.S."/>
        </authorList>
    </citation>
    <scope>NUCLEOTIDE SEQUENCE [LARGE SCALE GENOMIC DNA]</scope>
    <source>
        <strain evidence="8 9">Z-7514</strain>
    </source>
</reference>
<evidence type="ECO:0000256" key="5">
    <source>
        <dbReference type="ARBA" id="ARBA00023004"/>
    </source>
</evidence>
<evidence type="ECO:0000256" key="3">
    <source>
        <dbReference type="ARBA" id="ARBA00022691"/>
    </source>
</evidence>
<keyword evidence="5" id="KW-0408">Iron</keyword>
<dbReference type="GO" id="GO:0051539">
    <property type="term" value="F:4 iron, 4 sulfur cluster binding"/>
    <property type="evidence" value="ECO:0007669"/>
    <property type="project" value="UniProtKB-KW"/>
</dbReference>
<dbReference type="SFLD" id="SFLDG01083">
    <property type="entry name" value="Uncharacterised_Radical_SAM_Su"/>
    <property type="match status" value="1"/>
</dbReference>
<dbReference type="RefSeq" id="WP_229344292.1">
    <property type="nucleotide sequence ID" value="NZ_JAJFAT010000004.1"/>
</dbReference>
<accession>A0AAW4WZ81</accession>
<dbReference type="CDD" id="cd01335">
    <property type="entry name" value="Radical_SAM"/>
    <property type="match status" value="1"/>
</dbReference>
<dbReference type="EMBL" id="JAJFAT010000004">
    <property type="protein sequence ID" value="MCC3144487.1"/>
    <property type="molecule type" value="Genomic_DNA"/>
</dbReference>
<evidence type="ECO:0000313" key="8">
    <source>
        <dbReference type="EMBL" id="MCC3144487.1"/>
    </source>
</evidence>
<name>A0AAW4WZ81_9FIRM</name>
<dbReference type="SFLD" id="SFLDG01067">
    <property type="entry name" value="SPASM/twitch_domain_containing"/>
    <property type="match status" value="1"/>
</dbReference>
<dbReference type="InterPro" id="IPR013785">
    <property type="entry name" value="Aldolase_TIM"/>
</dbReference>
<dbReference type="Pfam" id="PF04055">
    <property type="entry name" value="Radical_SAM"/>
    <property type="match status" value="1"/>
</dbReference>
<evidence type="ECO:0000256" key="2">
    <source>
        <dbReference type="ARBA" id="ARBA00022485"/>
    </source>
</evidence>